<sequence>MDRLAEDLDEAFELLSKEASRADEYGKTYSPDRLEFNSDKQRKDSFIKWAGIGLCVMMVCFGILILVYSVFQIGLCSKWFL</sequence>
<protein>
    <submittedName>
        <fullName evidence="2">Uncharacterized protein</fullName>
    </submittedName>
</protein>
<accession>A0A318MG38</accession>
<evidence type="ECO:0000313" key="3">
    <source>
        <dbReference type="Proteomes" id="UP000247744"/>
    </source>
</evidence>
<feature type="transmembrane region" description="Helical" evidence="1">
    <location>
        <begin position="49"/>
        <end position="71"/>
    </location>
</feature>
<dbReference type="RefSeq" id="WP_110452182.1">
    <property type="nucleotide sequence ID" value="NZ_QGLL01000006.1"/>
</dbReference>
<dbReference type="EMBL" id="QGLL01000006">
    <property type="protein sequence ID" value="PXY82911.1"/>
    <property type="molecule type" value="Genomic_DNA"/>
</dbReference>
<dbReference type="OrthoDB" id="5242613at2"/>
<gene>
    <name evidence="2" type="ORF">DKK75_04185</name>
</gene>
<keyword evidence="1" id="KW-0812">Transmembrane</keyword>
<reference evidence="2 3" key="1">
    <citation type="submission" date="2018-05" db="EMBL/GenBank/DDBJ databases">
        <title>Reference genomes for bee gut microbiota database.</title>
        <authorList>
            <person name="Ellegaard K.M."/>
        </authorList>
    </citation>
    <scope>NUCLEOTIDE SEQUENCE [LARGE SCALE GENOMIC DNA]</scope>
    <source>
        <strain evidence="2 3">ESL0200</strain>
    </source>
</reference>
<organism evidence="2 3">
    <name type="scientific">Bifidobacterium asteroides</name>
    <dbReference type="NCBI Taxonomy" id="1684"/>
    <lineage>
        <taxon>Bacteria</taxon>
        <taxon>Bacillati</taxon>
        <taxon>Actinomycetota</taxon>
        <taxon>Actinomycetes</taxon>
        <taxon>Bifidobacteriales</taxon>
        <taxon>Bifidobacteriaceae</taxon>
        <taxon>Bifidobacterium</taxon>
    </lineage>
</organism>
<keyword evidence="1" id="KW-0472">Membrane</keyword>
<dbReference type="Proteomes" id="UP000247744">
    <property type="component" value="Unassembled WGS sequence"/>
</dbReference>
<evidence type="ECO:0000313" key="2">
    <source>
        <dbReference type="EMBL" id="PXY82911.1"/>
    </source>
</evidence>
<comment type="caution">
    <text evidence="2">The sequence shown here is derived from an EMBL/GenBank/DDBJ whole genome shotgun (WGS) entry which is preliminary data.</text>
</comment>
<evidence type="ECO:0000256" key="1">
    <source>
        <dbReference type="SAM" id="Phobius"/>
    </source>
</evidence>
<name>A0A318MG38_9BIFI</name>
<dbReference type="AlphaFoldDB" id="A0A318MG38"/>
<keyword evidence="1" id="KW-1133">Transmembrane helix</keyword>
<proteinExistence type="predicted"/>